<dbReference type="PANTHER" id="PTHR34964">
    <property type="entry name" value="MEMBRANE LIPOPROTEIN-RELATED"/>
    <property type="match status" value="1"/>
</dbReference>
<dbReference type="PROSITE" id="PS51257">
    <property type="entry name" value="PROKAR_LIPOPROTEIN"/>
    <property type="match status" value="1"/>
</dbReference>
<accession>F6I0C8</accession>
<evidence type="ECO:0000313" key="4">
    <source>
        <dbReference type="Proteomes" id="UP000009183"/>
    </source>
</evidence>
<protein>
    <submittedName>
        <fullName evidence="3">Uncharacterized protein</fullName>
    </submittedName>
</protein>
<feature type="transmembrane region" description="Helical" evidence="2">
    <location>
        <begin position="45"/>
        <end position="70"/>
    </location>
</feature>
<reference evidence="4" key="1">
    <citation type="journal article" date="2007" name="Nature">
        <title>The grapevine genome sequence suggests ancestral hexaploidization in major angiosperm phyla.</title>
        <authorList>
            <consortium name="The French-Italian Public Consortium for Grapevine Genome Characterization."/>
            <person name="Jaillon O."/>
            <person name="Aury J.-M."/>
            <person name="Noel B."/>
            <person name="Policriti A."/>
            <person name="Clepet C."/>
            <person name="Casagrande A."/>
            <person name="Choisne N."/>
            <person name="Aubourg S."/>
            <person name="Vitulo N."/>
            <person name="Jubin C."/>
            <person name="Vezzi A."/>
            <person name="Legeai F."/>
            <person name="Hugueney P."/>
            <person name="Dasilva C."/>
            <person name="Horner D."/>
            <person name="Mica E."/>
            <person name="Jublot D."/>
            <person name="Poulain J."/>
            <person name="Bruyere C."/>
            <person name="Billault A."/>
            <person name="Segurens B."/>
            <person name="Gouyvenoux M."/>
            <person name="Ugarte E."/>
            <person name="Cattonaro F."/>
            <person name="Anthouard V."/>
            <person name="Vico V."/>
            <person name="Del Fabbro C."/>
            <person name="Alaux M."/>
            <person name="Di Gaspero G."/>
            <person name="Dumas V."/>
            <person name="Felice N."/>
            <person name="Paillard S."/>
            <person name="Juman I."/>
            <person name="Moroldo M."/>
            <person name="Scalabrin S."/>
            <person name="Canaguier A."/>
            <person name="Le Clainche I."/>
            <person name="Malacrida G."/>
            <person name="Durand E."/>
            <person name="Pesole G."/>
            <person name="Laucou V."/>
            <person name="Chatelet P."/>
            <person name="Merdinoglu D."/>
            <person name="Delledonne M."/>
            <person name="Pezzotti M."/>
            <person name="Lecharny A."/>
            <person name="Scarpelli C."/>
            <person name="Artiguenave F."/>
            <person name="Pe M.E."/>
            <person name="Valle G."/>
            <person name="Morgante M."/>
            <person name="Caboche M."/>
            <person name="Adam-Blondon A.-F."/>
            <person name="Weissenbach J."/>
            <person name="Quetier F."/>
            <person name="Wincker P."/>
        </authorList>
    </citation>
    <scope>NUCLEOTIDE SEQUENCE [LARGE SCALE GENOMIC DNA]</scope>
    <source>
        <strain evidence="4">cv. Pinot noir / PN40024</strain>
    </source>
</reference>
<dbReference type="HOGENOM" id="CLU_102736_0_0_1"/>
<dbReference type="OrthoDB" id="784693at2759"/>
<keyword evidence="4" id="KW-1185">Reference proteome</keyword>
<evidence type="ECO:0000256" key="2">
    <source>
        <dbReference type="SAM" id="Phobius"/>
    </source>
</evidence>
<keyword evidence="2" id="KW-0472">Membrane</keyword>
<dbReference type="eggNOG" id="ENOG502S90I">
    <property type="taxonomic scope" value="Eukaryota"/>
</dbReference>
<dbReference type="Proteomes" id="UP000009183">
    <property type="component" value="Chromosome 4"/>
</dbReference>
<gene>
    <name evidence="3" type="ordered locus">VIT_04s0044g01660</name>
</gene>
<keyword evidence="2" id="KW-1133">Transmembrane helix</keyword>
<keyword evidence="2" id="KW-0812">Transmembrane</keyword>
<dbReference type="PaxDb" id="29760-VIT_04s0044g01660.t01"/>
<evidence type="ECO:0000313" key="3">
    <source>
        <dbReference type="EMBL" id="CCB60394.1"/>
    </source>
</evidence>
<dbReference type="InParanoid" id="F6I0C8"/>
<organism evidence="3 4">
    <name type="scientific">Vitis vinifera</name>
    <name type="common">Grape</name>
    <dbReference type="NCBI Taxonomy" id="29760"/>
    <lineage>
        <taxon>Eukaryota</taxon>
        <taxon>Viridiplantae</taxon>
        <taxon>Streptophyta</taxon>
        <taxon>Embryophyta</taxon>
        <taxon>Tracheophyta</taxon>
        <taxon>Spermatophyta</taxon>
        <taxon>Magnoliopsida</taxon>
        <taxon>eudicotyledons</taxon>
        <taxon>Gunneridae</taxon>
        <taxon>Pentapetalae</taxon>
        <taxon>rosids</taxon>
        <taxon>Vitales</taxon>
        <taxon>Vitaceae</taxon>
        <taxon>Viteae</taxon>
        <taxon>Vitis</taxon>
    </lineage>
</organism>
<feature type="compositionally biased region" description="Low complexity" evidence="1">
    <location>
        <begin position="162"/>
        <end position="174"/>
    </location>
</feature>
<feature type="region of interest" description="Disordered" evidence="1">
    <location>
        <begin position="148"/>
        <end position="174"/>
    </location>
</feature>
<dbReference type="PANTHER" id="PTHR34964:SF1">
    <property type="entry name" value="MEMBRANE LIPOPROTEIN"/>
    <property type="match status" value="1"/>
</dbReference>
<feature type="transmembrane region" description="Helical" evidence="2">
    <location>
        <begin position="12"/>
        <end position="33"/>
    </location>
</feature>
<name>F6I0C8_VITVI</name>
<evidence type="ECO:0000256" key="1">
    <source>
        <dbReference type="SAM" id="MobiDB-lite"/>
    </source>
</evidence>
<proteinExistence type="predicted"/>
<sequence length="236" mass="24710">MPLPDPRAGSLFIWVISCFLLLAILAGGSFLVLYMSLPQTQSTSWLPVAGVLLVCLPWLFWLLTILYRLISRTCGFRMGGSYGGNGVRGGGGSVTGASGGGGVGSVKNAAADEASEAVAASSPVNSPERSGARRVHFGAAVVVGEQDGQGELEKKNENQMRSLSSSNSSNDISINSHESEIPLALSMLDVDGVAQVVLLVQQYKDVNGGTFESIGGDVSVWLVKCANDGKMWLVCK</sequence>
<dbReference type="EMBL" id="FN596506">
    <property type="protein sequence ID" value="CCB60394.1"/>
    <property type="molecule type" value="Genomic_DNA"/>
</dbReference>
<dbReference type="STRING" id="29760.F6I0C8"/>
<dbReference type="AlphaFoldDB" id="F6I0C8"/>